<accession>A0A517ZLR5</accession>
<dbReference type="SUPFAM" id="SSF54665">
    <property type="entry name" value="CO dehydrogenase molybdoprotein N-domain-like"/>
    <property type="match status" value="1"/>
</dbReference>
<dbReference type="Proteomes" id="UP000319383">
    <property type="component" value="Chromosome"/>
</dbReference>
<dbReference type="SMART" id="SM01008">
    <property type="entry name" value="Ald_Xan_dh_C"/>
    <property type="match status" value="1"/>
</dbReference>
<feature type="compositionally biased region" description="Basic and acidic residues" evidence="3">
    <location>
        <begin position="140"/>
        <end position="151"/>
    </location>
</feature>
<dbReference type="KEGG" id="sdyn:Mal52_18920"/>
<dbReference type="AlphaFoldDB" id="A0A517ZLR5"/>
<keyword evidence="1" id="KW-0500">Molybdenum</keyword>
<evidence type="ECO:0000313" key="6">
    <source>
        <dbReference type="Proteomes" id="UP000319383"/>
    </source>
</evidence>
<dbReference type="InterPro" id="IPR046867">
    <property type="entry name" value="AldOxase/xan_DH_MoCoBD2"/>
</dbReference>
<protein>
    <submittedName>
        <fullName evidence="5">Xanthine dehydrogenase molybdenum-binding subunit</fullName>
        <ecNumber evidence="5">1.17.1.4</ecNumber>
    </submittedName>
</protein>
<dbReference type="InterPro" id="IPR016208">
    <property type="entry name" value="Ald_Oxase/xanthine_DH-like"/>
</dbReference>
<evidence type="ECO:0000256" key="2">
    <source>
        <dbReference type="ARBA" id="ARBA00023002"/>
    </source>
</evidence>
<dbReference type="Gene3D" id="3.90.1170.50">
    <property type="entry name" value="Aldehyde oxidase/xanthine dehydrogenase, a/b hammerhead"/>
    <property type="match status" value="1"/>
</dbReference>
<feature type="region of interest" description="Disordered" evidence="3">
    <location>
        <begin position="139"/>
        <end position="161"/>
    </location>
</feature>
<dbReference type="InterPro" id="IPR008274">
    <property type="entry name" value="AldOxase/xan_DH_MoCoBD1"/>
</dbReference>
<dbReference type="Pfam" id="PF02738">
    <property type="entry name" value="MoCoBD_1"/>
    <property type="match status" value="1"/>
</dbReference>
<reference evidence="5 6" key="1">
    <citation type="submission" date="2019-02" db="EMBL/GenBank/DDBJ databases">
        <title>Deep-cultivation of Planctomycetes and their phenomic and genomic characterization uncovers novel biology.</title>
        <authorList>
            <person name="Wiegand S."/>
            <person name="Jogler M."/>
            <person name="Boedeker C."/>
            <person name="Pinto D."/>
            <person name="Vollmers J."/>
            <person name="Rivas-Marin E."/>
            <person name="Kohn T."/>
            <person name="Peeters S.H."/>
            <person name="Heuer A."/>
            <person name="Rast P."/>
            <person name="Oberbeckmann S."/>
            <person name="Bunk B."/>
            <person name="Jeske O."/>
            <person name="Meyerdierks A."/>
            <person name="Storesund J.E."/>
            <person name="Kallscheuer N."/>
            <person name="Luecker S."/>
            <person name="Lage O.M."/>
            <person name="Pohl T."/>
            <person name="Merkel B.J."/>
            <person name="Hornburger P."/>
            <person name="Mueller R.-W."/>
            <person name="Bruemmer F."/>
            <person name="Labrenz M."/>
            <person name="Spormann A.M."/>
            <person name="Op den Camp H."/>
            <person name="Overmann J."/>
            <person name="Amann R."/>
            <person name="Jetten M.S.M."/>
            <person name="Mascher T."/>
            <person name="Medema M.H."/>
            <person name="Devos D.P."/>
            <person name="Kaster A.-K."/>
            <person name="Ovreas L."/>
            <person name="Rohde M."/>
            <person name="Galperin M.Y."/>
            <person name="Jogler C."/>
        </authorList>
    </citation>
    <scope>NUCLEOTIDE SEQUENCE [LARGE SCALE GENOMIC DNA]</scope>
    <source>
        <strain evidence="5 6">Mal52</strain>
    </source>
</reference>
<name>A0A517ZLR5_9PLAN</name>
<dbReference type="SUPFAM" id="SSF56003">
    <property type="entry name" value="Molybdenum cofactor-binding domain"/>
    <property type="match status" value="1"/>
</dbReference>
<dbReference type="Pfam" id="PF20256">
    <property type="entry name" value="MoCoBD_2"/>
    <property type="match status" value="1"/>
</dbReference>
<feature type="domain" description="Aldehyde oxidase/xanthine dehydrogenase a/b hammerhead" evidence="4">
    <location>
        <begin position="34"/>
        <end position="130"/>
    </location>
</feature>
<sequence>MADETKREFAWGPREENVLIGKDIQRIDGIAKATGRAKYTADINTPGTLFAKLLTSNQAHAKIKMLNIEPAKAVPGVRAVYVFPTAFDVETGESKEIRWDGAPIVAVAADRPEIAADGVRAIEIEYEPLPFFVDEEDMEGAEKAQEETGEKRIKKLPKSSKGDVEAAQSEAAVVHTGYYGIHTISHCCLEPHGSHCEWDGDEKLNVHLSTQNVSGTPGQFAGPLGLEQSAVEVIGNYEGGGFGSKFAADEWGLACAVLAKEAGKPVRLMLDRATDLKVAGTRPSGFIEITIAADAEGNIVSWDSNLWGSSGMAGGTVSPNQIPYVFDFPNVDRNATGLICNTGPNRAWRAPPHPQLCALTQTAMDDVAAKLQMDSYDLFMNNLQHVSKAFEERAEVYAAEMQIAAEMIDWKAKWHPHGKGGGNGAVKRGLGMALHTWGGGAGPCTCLLKVHPDGSVETFLGSQDLGTGTRTVIAIVMAETFGLTLDDVKVNLGSSKYPKSGASGGSITVGGVSSAHRMAAQSALWKIFDLVAAKYNVGADTLSAKGGQILSSGKPVCSWKQAAALVGPMPLEIQGATEKEGLTSSRVGGVQMVDVSVDTETGKVSINDFVCVQDCGLIIDELTARSQVYGGMIMGISYALTEERIMDNKTGRYMNADLENYKLPRIGDIGNLQVKMYQPASEYNRGVVGLGEPPVISPGAAISNAVANATGVRVPVLPLTPQRVLDALQKGGAA</sequence>
<proteinExistence type="predicted"/>
<dbReference type="PANTHER" id="PTHR11908:SF132">
    <property type="entry name" value="ALDEHYDE OXIDASE 1-RELATED"/>
    <property type="match status" value="1"/>
</dbReference>
<dbReference type="Pfam" id="PF01315">
    <property type="entry name" value="Ald_Xan_dh_C"/>
    <property type="match status" value="1"/>
</dbReference>
<evidence type="ECO:0000259" key="4">
    <source>
        <dbReference type="SMART" id="SM01008"/>
    </source>
</evidence>
<evidence type="ECO:0000256" key="3">
    <source>
        <dbReference type="SAM" id="MobiDB-lite"/>
    </source>
</evidence>
<dbReference type="EMBL" id="CP036276">
    <property type="protein sequence ID" value="QDU43418.1"/>
    <property type="molecule type" value="Genomic_DNA"/>
</dbReference>
<dbReference type="PANTHER" id="PTHR11908">
    <property type="entry name" value="XANTHINE DEHYDROGENASE"/>
    <property type="match status" value="1"/>
</dbReference>
<dbReference type="EC" id="1.17.1.4" evidence="5"/>
<dbReference type="RefSeq" id="WP_145375527.1">
    <property type="nucleotide sequence ID" value="NZ_CP036276.1"/>
</dbReference>
<keyword evidence="6" id="KW-1185">Reference proteome</keyword>
<evidence type="ECO:0000256" key="1">
    <source>
        <dbReference type="ARBA" id="ARBA00022505"/>
    </source>
</evidence>
<dbReference type="Gene3D" id="3.30.365.10">
    <property type="entry name" value="Aldehyde oxidase/xanthine dehydrogenase, molybdopterin binding domain"/>
    <property type="match status" value="4"/>
</dbReference>
<evidence type="ECO:0000313" key="5">
    <source>
        <dbReference type="EMBL" id="QDU43418.1"/>
    </source>
</evidence>
<keyword evidence="2 5" id="KW-0560">Oxidoreductase</keyword>
<dbReference type="InterPro" id="IPR036856">
    <property type="entry name" value="Ald_Oxase/Xan_DH_a/b_sf"/>
</dbReference>
<dbReference type="InterPro" id="IPR000674">
    <property type="entry name" value="Ald_Oxase/Xan_DH_a/b"/>
</dbReference>
<organism evidence="5 6">
    <name type="scientific">Symmachiella dynata</name>
    <dbReference type="NCBI Taxonomy" id="2527995"/>
    <lineage>
        <taxon>Bacteria</taxon>
        <taxon>Pseudomonadati</taxon>
        <taxon>Planctomycetota</taxon>
        <taxon>Planctomycetia</taxon>
        <taxon>Planctomycetales</taxon>
        <taxon>Planctomycetaceae</taxon>
        <taxon>Symmachiella</taxon>
    </lineage>
</organism>
<dbReference type="GO" id="GO:0005506">
    <property type="term" value="F:iron ion binding"/>
    <property type="evidence" value="ECO:0007669"/>
    <property type="project" value="InterPro"/>
</dbReference>
<dbReference type="InterPro" id="IPR037165">
    <property type="entry name" value="AldOxase/xan_DH_Mopterin-bd_sf"/>
</dbReference>
<gene>
    <name evidence="5" type="primary">xdhA</name>
    <name evidence="5" type="ORF">Mal52_18920</name>
</gene>
<dbReference type="GO" id="GO:0004854">
    <property type="term" value="F:xanthine dehydrogenase activity"/>
    <property type="evidence" value="ECO:0007669"/>
    <property type="project" value="UniProtKB-EC"/>
</dbReference>